<protein>
    <recommendedName>
        <fullName evidence="4">Secreted protein</fullName>
    </recommendedName>
</protein>
<gene>
    <name evidence="2" type="ORF">MF626_003358</name>
</gene>
<evidence type="ECO:0000256" key="1">
    <source>
        <dbReference type="SAM" id="SignalP"/>
    </source>
</evidence>
<accession>A0AAE9I937</accession>
<evidence type="ECO:0008006" key="4">
    <source>
        <dbReference type="Google" id="ProtNLM"/>
    </source>
</evidence>
<dbReference type="AlphaFoldDB" id="A0AAE9I937"/>
<organism evidence="2 3">
    <name type="scientific">Paenibacillus polymyxa</name>
    <name type="common">Bacillus polymyxa</name>
    <dbReference type="NCBI Taxonomy" id="1406"/>
    <lineage>
        <taxon>Bacteria</taxon>
        <taxon>Bacillati</taxon>
        <taxon>Bacillota</taxon>
        <taxon>Bacilli</taxon>
        <taxon>Bacillales</taxon>
        <taxon>Paenibacillaceae</taxon>
        <taxon>Paenibacillus</taxon>
    </lineage>
</organism>
<feature type="chain" id="PRO_5042018356" description="Secreted protein" evidence="1">
    <location>
        <begin position="21"/>
        <end position="78"/>
    </location>
</feature>
<reference evidence="2" key="1">
    <citation type="submission" date="2022-11" db="EMBL/GenBank/DDBJ databases">
        <authorList>
            <person name="Vasilchenko N.G."/>
            <person name="Prazdnova E.V."/>
            <person name="Gorovtsov A.V."/>
            <person name="Chistyakov V.A."/>
            <person name="Pak M.L."/>
        </authorList>
    </citation>
    <scope>NUCLEOTIDE SEQUENCE</scope>
    <source>
        <strain evidence="2">R 4.5</strain>
    </source>
</reference>
<keyword evidence="1" id="KW-0732">Signal</keyword>
<dbReference type="EMBL" id="CP097770">
    <property type="protein sequence ID" value="URJ49057.2"/>
    <property type="molecule type" value="Genomic_DNA"/>
</dbReference>
<sequence length="78" mass="8890">MALLIIAASFLFIVTVPDQALNHHNSIQPYVTIEVLKRKQSKSPQTLTGRRGFLLNDLRNSVLKNYAGILGFNWFRSF</sequence>
<dbReference type="Proteomes" id="UP001055784">
    <property type="component" value="Chromosome"/>
</dbReference>
<evidence type="ECO:0000313" key="2">
    <source>
        <dbReference type="EMBL" id="URJ49057.2"/>
    </source>
</evidence>
<name>A0AAE9I937_PAEPO</name>
<evidence type="ECO:0000313" key="3">
    <source>
        <dbReference type="Proteomes" id="UP001055784"/>
    </source>
</evidence>
<proteinExistence type="predicted"/>
<feature type="signal peptide" evidence="1">
    <location>
        <begin position="1"/>
        <end position="20"/>
    </location>
</feature>